<keyword evidence="3" id="KW-0808">Transferase</keyword>
<feature type="transmembrane region" description="Helical" evidence="1">
    <location>
        <begin position="47"/>
        <end position="70"/>
    </location>
</feature>
<feature type="transmembrane region" description="Helical" evidence="1">
    <location>
        <begin position="331"/>
        <end position="353"/>
    </location>
</feature>
<evidence type="ECO:0000259" key="2">
    <source>
        <dbReference type="Pfam" id="PF01757"/>
    </source>
</evidence>
<feature type="transmembrane region" description="Helical" evidence="1">
    <location>
        <begin position="212"/>
        <end position="233"/>
    </location>
</feature>
<dbReference type="EMBL" id="WVTD01000034">
    <property type="protein sequence ID" value="MYM00235.1"/>
    <property type="molecule type" value="Genomic_DNA"/>
</dbReference>
<dbReference type="InterPro" id="IPR002656">
    <property type="entry name" value="Acyl_transf_3_dom"/>
</dbReference>
<evidence type="ECO:0000313" key="4">
    <source>
        <dbReference type="Proteomes" id="UP000465810"/>
    </source>
</evidence>
<gene>
    <name evidence="3" type="ORF">GR702_21020</name>
</gene>
<keyword evidence="4" id="KW-1185">Reference proteome</keyword>
<keyword evidence="1" id="KW-0472">Membrane</keyword>
<feature type="transmembrane region" description="Helical" evidence="1">
    <location>
        <begin position="299"/>
        <end position="319"/>
    </location>
</feature>
<feature type="transmembrane region" description="Helical" evidence="1">
    <location>
        <begin position="120"/>
        <end position="143"/>
    </location>
</feature>
<protein>
    <submittedName>
        <fullName evidence="3">Acyltransferase family protein</fullName>
    </submittedName>
</protein>
<feature type="transmembrane region" description="Helical" evidence="1">
    <location>
        <begin position="149"/>
        <end position="166"/>
    </location>
</feature>
<comment type="caution">
    <text evidence="3">The sequence shown here is derived from an EMBL/GenBank/DDBJ whole genome shotgun (WGS) entry which is preliminary data.</text>
</comment>
<dbReference type="AlphaFoldDB" id="A0A7X4GL46"/>
<feature type="domain" description="Acyltransferase 3" evidence="2">
    <location>
        <begin position="14"/>
        <end position="350"/>
    </location>
</feature>
<feature type="transmembrane region" description="Helical" evidence="1">
    <location>
        <begin position="186"/>
        <end position="206"/>
    </location>
</feature>
<dbReference type="Pfam" id="PF01757">
    <property type="entry name" value="Acyl_transf_3"/>
    <property type="match status" value="1"/>
</dbReference>
<accession>A0A7X4GL46</accession>
<sequence>MSIDGPGSPPHRFEALDALRGVAAFAVLFYHLRTLEGADGAHASLPAFASGYLAVDLFFLLSGFVISHAYDQRLHDGLSLRRFMIARFVRLQPTIAIATLLGFAVALSQRLSGAADAAGLFAIATSFAANLLMLPNVLVPWGIFLLNPPAWSLFYELVANAVYAAGIRKTRVRLKGAKASSTVDRWLLLACLGGLAGLSASLALGGSLDRGVVLADAPVALSRITFSFALGALLSRHRQRWLPRLPHLPVPLLLLACLCLLAAEFDGTPRATYDLAFAAVLSPALVMLTAAARPSGRLAAASSWLGMISYPLYAVHAPVKHMLEAALPLSFVPMLTVIAIAAVTCAWVTAICAEPPLRRWLAGKLQGRGDKAAPPLIAQPQLQGEA</sequence>
<evidence type="ECO:0000313" key="3">
    <source>
        <dbReference type="EMBL" id="MYM00235.1"/>
    </source>
</evidence>
<name>A0A7X4GL46_9SPHN</name>
<dbReference type="InterPro" id="IPR050879">
    <property type="entry name" value="Acyltransferase_3"/>
</dbReference>
<dbReference type="RefSeq" id="WP_160987497.1">
    <property type="nucleotide sequence ID" value="NZ_WVTD01000034.1"/>
</dbReference>
<keyword evidence="1" id="KW-0812">Transmembrane</keyword>
<evidence type="ECO:0000256" key="1">
    <source>
        <dbReference type="SAM" id="Phobius"/>
    </source>
</evidence>
<feature type="transmembrane region" description="Helical" evidence="1">
    <location>
        <begin position="18"/>
        <end position="35"/>
    </location>
</feature>
<organism evidence="3 4">
    <name type="scientific">Novosphingobium silvae</name>
    <dbReference type="NCBI Taxonomy" id="2692619"/>
    <lineage>
        <taxon>Bacteria</taxon>
        <taxon>Pseudomonadati</taxon>
        <taxon>Pseudomonadota</taxon>
        <taxon>Alphaproteobacteria</taxon>
        <taxon>Sphingomonadales</taxon>
        <taxon>Sphingomonadaceae</taxon>
        <taxon>Novosphingobium</taxon>
    </lineage>
</organism>
<proteinExistence type="predicted"/>
<dbReference type="PANTHER" id="PTHR23028:SF134">
    <property type="entry name" value="PUTATIVE (AFU_ORTHOLOGUE AFUA_4G08520)-RELATED"/>
    <property type="match status" value="1"/>
</dbReference>
<feature type="transmembrane region" description="Helical" evidence="1">
    <location>
        <begin position="90"/>
        <end position="108"/>
    </location>
</feature>
<keyword evidence="3" id="KW-0012">Acyltransferase</keyword>
<feature type="transmembrane region" description="Helical" evidence="1">
    <location>
        <begin position="245"/>
        <end position="263"/>
    </location>
</feature>
<keyword evidence="1" id="KW-1133">Transmembrane helix</keyword>
<reference evidence="3 4" key="1">
    <citation type="submission" date="2019-12" db="EMBL/GenBank/DDBJ databases">
        <authorList>
            <person name="Feng G."/>
            <person name="Zhu H."/>
        </authorList>
    </citation>
    <scope>NUCLEOTIDE SEQUENCE [LARGE SCALE GENOMIC DNA]</scope>
    <source>
        <strain evidence="3 4">FGD1</strain>
    </source>
</reference>
<dbReference type="GO" id="GO:0016747">
    <property type="term" value="F:acyltransferase activity, transferring groups other than amino-acyl groups"/>
    <property type="evidence" value="ECO:0007669"/>
    <property type="project" value="InterPro"/>
</dbReference>
<dbReference type="PANTHER" id="PTHR23028">
    <property type="entry name" value="ACETYLTRANSFERASE"/>
    <property type="match status" value="1"/>
</dbReference>
<feature type="transmembrane region" description="Helical" evidence="1">
    <location>
        <begin position="275"/>
        <end position="292"/>
    </location>
</feature>
<dbReference type="Proteomes" id="UP000465810">
    <property type="component" value="Unassembled WGS sequence"/>
</dbReference>